<dbReference type="InParanoid" id="A0A7X0JU83"/>
<evidence type="ECO:0000256" key="2">
    <source>
        <dbReference type="ARBA" id="ARBA00023125"/>
    </source>
</evidence>
<keyword evidence="6" id="KW-1185">Reference proteome</keyword>
<dbReference type="InterPro" id="IPR029442">
    <property type="entry name" value="GyrI-like"/>
</dbReference>
<dbReference type="InterPro" id="IPR011256">
    <property type="entry name" value="Reg_factor_effector_dom_sf"/>
</dbReference>
<dbReference type="PROSITE" id="PS01124">
    <property type="entry name" value="HTH_ARAC_FAMILY_2"/>
    <property type="match status" value="1"/>
</dbReference>
<keyword evidence="3" id="KW-0804">Transcription</keyword>
<gene>
    <name evidence="5" type="ORF">HNR48_002657</name>
</gene>
<organism evidence="5 6">
    <name type="scientific">Pseudoteredinibacter isoporae</name>
    <dbReference type="NCBI Taxonomy" id="570281"/>
    <lineage>
        <taxon>Bacteria</taxon>
        <taxon>Pseudomonadati</taxon>
        <taxon>Pseudomonadota</taxon>
        <taxon>Gammaproteobacteria</taxon>
        <taxon>Cellvibrionales</taxon>
        <taxon>Cellvibrionaceae</taxon>
        <taxon>Pseudoteredinibacter</taxon>
    </lineage>
</organism>
<dbReference type="GO" id="GO:0003700">
    <property type="term" value="F:DNA-binding transcription factor activity"/>
    <property type="evidence" value="ECO:0007669"/>
    <property type="project" value="InterPro"/>
</dbReference>
<dbReference type="PANTHER" id="PTHR40055">
    <property type="entry name" value="TRANSCRIPTIONAL REGULATOR YGIV-RELATED"/>
    <property type="match status" value="1"/>
</dbReference>
<proteinExistence type="predicted"/>
<name>A0A7X0JU83_9GAMM</name>
<evidence type="ECO:0000313" key="5">
    <source>
        <dbReference type="EMBL" id="MBB6522372.1"/>
    </source>
</evidence>
<dbReference type="SMART" id="SM00342">
    <property type="entry name" value="HTH_ARAC"/>
    <property type="match status" value="1"/>
</dbReference>
<dbReference type="InterPro" id="IPR009057">
    <property type="entry name" value="Homeodomain-like_sf"/>
</dbReference>
<dbReference type="SUPFAM" id="SSF46689">
    <property type="entry name" value="Homeodomain-like"/>
    <property type="match status" value="2"/>
</dbReference>
<dbReference type="Gene3D" id="3.20.80.10">
    <property type="entry name" value="Regulatory factor, effector binding domain"/>
    <property type="match status" value="1"/>
</dbReference>
<dbReference type="InterPro" id="IPR018060">
    <property type="entry name" value="HTH_AraC"/>
</dbReference>
<dbReference type="PRINTS" id="PR00032">
    <property type="entry name" value="HTHARAC"/>
</dbReference>
<accession>A0A7X0JU83</accession>
<dbReference type="PANTHER" id="PTHR40055:SF1">
    <property type="entry name" value="TRANSCRIPTIONAL REGULATOR YGIV-RELATED"/>
    <property type="match status" value="1"/>
</dbReference>
<dbReference type="PROSITE" id="PS00041">
    <property type="entry name" value="HTH_ARAC_FAMILY_1"/>
    <property type="match status" value="1"/>
</dbReference>
<evidence type="ECO:0000259" key="4">
    <source>
        <dbReference type="PROSITE" id="PS01124"/>
    </source>
</evidence>
<reference evidence="5 6" key="1">
    <citation type="submission" date="2020-08" db="EMBL/GenBank/DDBJ databases">
        <title>Genomic Encyclopedia of Type Strains, Phase IV (KMG-IV): sequencing the most valuable type-strain genomes for metagenomic binning, comparative biology and taxonomic classification.</title>
        <authorList>
            <person name="Goeker M."/>
        </authorList>
    </citation>
    <scope>NUCLEOTIDE SEQUENCE [LARGE SCALE GENOMIC DNA]</scope>
    <source>
        <strain evidence="5 6">DSM 22368</strain>
    </source>
</reference>
<protein>
    <submittedName>
        <fullName evidence="5">AraC family transcriptional regulator</fullName>
    </submittedName>
</protein>
<dbReference type="InterPro" id="IPR018062">
    <property type="entry name" value="HTH_AraC-typ_CS"/>
</dbReference>
<dbReference type="InterPro" id="IPR010499">
    <property type="entry name" value="AraC_E-bd"/>
</dbReference>
<evidence type="ECO:0000256" key="1">
    <source>
        <dbReference type="ARBA" id="ARBA00023015"/>
    </source>
</evidence>
<keyword evidence="2" id="KW-0238">DNA-binding</keyword>
<comment type="caution">
    <text evidence="5">The sequence shown here is derived from an EMBL/GenBank/DDBJ whole genome shotgun (WGS) entry which is preliminary data.</text>
</comment>
<dbReference type="Gene3D" id="1.10.10.60">
    <property type="entry name" value="Homeodomain-like"/>
    <property type="match status" value="2"/>
</dbReference>
<evidence type="ECO:0000313" key="6">
    <source>
        <dbReference type="Proteomes" id="UP000528457"/>
    </source>
</evidence>
<dbReference type="Pfam" id="PF12833">
    <property type="entry name" value="HTH_18"/>
    <property type="match status" value="1"/>
</dbReference>
<keyword evidence="1" id="KW-0805">Transcription regulation</keyword>
<dbReference type="FunCoup" id="A0A7X0JU83">
    <property type="interactions" value="7"/>
</dbReference>
<dbReference type="SUPFAM" id="SSF55136">
    <property type="entry name" value="Probable bacterial effector-binding domain"/>
    <property type="match status" value="1"/>
</dbReference>
<feature type="domain" description="HTH araC/xylS-type" evidence="4">
    <location>
        <begin position="14"/>
        <end position="113"/>
    </location>
</feature>
<evidence type="ECO:0000256" key="3">
    <source>
        <dbReference type="ARBA" id="ARBA00023163"/>
    </source>
</evidence>
<dbReference type="AlphaFoldDB" id="A0A7X0JU83"/>
<dbReference type="GO" id="GO:0043565">
    <property type="term" value="F:sequence-specific DNA binding"/>
    <property type="evidence" value="ECO:0007669"/>
    <property type="project" value="InterPro"/>
</dbReference>
<dbReference type="Pfam" id="PF06445">
    <property type="entry name" value="GyrI-like"/>
    <property type="match status" value="1"/>
</dbReference>
<dbReference type="InterPro" id="IPR020449">
    <property type="entry name" value="Tscrpt_reg_AraC-type_HTH"/>
</dbReference>
<dbReference type="EMBL" id="JACHHT010000002">
    <property type="protein sequence ID" value="MBB6522372.1"/>
    <property type="molecule type" value="Genomic_DNA"/>
</dbReference>
<dbReference type="Proteomes" id="UP000528457">
    <property type="component" value="Unassembled WGS sequence"/>
</dbReference>
<sequence length="300" mass="34728">MNKTLGARSYQRMGEALTIIDAQLDGDLAIRSICERLHVSEFHFQRQFKACWKVSFAECVRLLRMKRAAYCLVFRSEQRILDIALQAGYDSAEAFSRAFKRYSDQSPRDFREQANWTALTQKLQTLEAVRELQSMNRHYTVEIVEREELGLAVYRHQGPASRLGNSIGEFIAWRKSQRLPPSVARTFNRFYEDPRESGADYRFDLACEWPVDRDWTSSVSILEGETLPLDFERLPAGRYGKIQHQGSDEAMSTAIEYLYEHWLPKSGEEVADAPLLIERLRFFPEVPESQALNHILLPLA</sequence>
<dbReference type="RefSeq" id="WP_166846025.1">
    <property type="nucleotide sequence ID" value="NZ_JAAONY010000002.1"/>
</dbReference>
<dbReference type="InterPro" id="IPR050908">
    <property type="entry name" value="SmbC-like"/>
</dbReference>
<dbReference type="SMART" id="SM00871">
    <property type="entry name" value="AraC_E_bind"/>
    <property type="match status" value="1"/>
</dbReference>